<gene>
    <name evidence="2" type="ORF">B3C1_07986</name>
</gene>
<dbReference type="InterPro" id="IPR020269">
    <property type="entry name" value="Phage_Mu_Releasin"/>
</dbReference>
<comment type="caution">
    <text evidence="2">The sequence shown here is derived from an EMBL/GenBank/DDBJ whole genome shotgun (WGS) entry which is preliminary data.</text>
</comment>
<keyword evidence="3" id="KW-1185">Reference proteome</keyword>
<dbReference type="Proteomes" id="UP000006755">
    <property type="component" value="Unassembled WGS sequence"/>
</dbReference>
<keyword evidence="1" id="KW-0472">Membrane</keyword>
<evidence type="ECO:0000256" key="1">
    <source>
        <dbReference type="SAM" id="Phobius"/>
    </source>
</evidence>
<proteinExistence type="predicted"/>
<protein>
    <recommendedName>
        <fullName evidence="4">DUF2730 domain-containing protein</fullName>
    </recommendedName>
</protein>
<evidence type="ECO:0008006" key="4">
    <source>
        <dbReference type="Google" id="ProtNLM"/>
    </source>
</evidence>
<dbReference type="OrthoDB" id="6292937at2"/>
<evidence type="ECO:0000313" key="3">
    <source>
        <dbReference type="Proteomes" id="UP000006755"/>
    </source>
</evidence>
<dbReference type="RefSeq" id="WP_008484075.1">
    <property type="nucleotide sequence ID" value="NZ_AMRI01000009.1"/>
</dbReference>
<sequence>MGWLNPEWSPLYIALASLALSVVVALLQLTFAKRQELNDLARMVDGLERRIEDLPSQRDLHELSIKIADLNGQIQGIAPALKRMERIGDLLLENELKGGDRK</sequence>
<accession>K2KD69</accession>
<organism evidence="2 3">
    <name type="scientific">Gallaecimonas xiamenensis 3-C-1</name>
    <dbReference type="NCBI Taxonomy" id="745411"/>
    <lineage>
        <taxon>Bacteria</taxon>
        <taxon>Pseudomonadati</taxon>
        <taxon>Pseudomonadota</taxon>
        <taxon>Gammaproteobacteria</taxon>
        <taxon>Enterobacterales</taxon>
        <taxon>Gallaecimonadaceae</taxon>
        <taxon>Gallaecimonas</taxon>
    </lineage>
</organism>
<feature type="transmembrane region" description="Helical" evidence="1">
    <location>
        <begin position="12"/>
        <end position="32"/>
    </location>
</feature>
<name>K2KD69_9GAMM</name>
<reference evidence="2 3" key="1">
    <citation type="journal article" date="2012" name="J. Bacteriol.">
        <title>Genome Sequence of Gallaecimonas xiamenensis Type Strain 3-C-1.</title>
        <authorList>
            <person name="Lai Q."/>
            <person name="Wang L."/>
            <person name="Wang W."/>
            <person name="Shao Z."/>
        </authorList>
    </citation>
    <scope>NUCLEOTIDE SEQUENCE [LARGE SCALE GENOMIC DNA]</scope>
    <source>
        <strain evidence="2 3">3-C-1</strain>
    </source>
</reference>
<evidence type="ECO:0000313" key="2">
    <source>
        <dbReference type="EMBL" id="EKE75200.1"/>
    </source>
</evidence>
<dbReference type="eggNOG" id="ENOG5033B9K">
    <property type="taxonomic scope" value="Bacteria"/>
</dbReference>
<dbReference type="STRING" id="745411.B3C1_07986"/>
<dbReference type="EMBL" id="AMRI01000009">
    <property type="protein sequence ID" value="EKE75200.1"/>
    <property type="molecule type" value="Genomic_DNA"/>
</dbReference>
<keyword evidence="1" id="KW-1133">Transmembrane helix</keyword>
<keyword evidence="1" id="KW-0812">Transmembrane</keyword>
<dbReference type="Pfam" id="PF10805">
    <property type="entry name" value="DUF2730"/>
    <property type="match status" value="1"/>
</dbReference>
<dbReference type="AlphaFoldDB" id="K2KD69"/>